<organism evidence="2 3">
    <name type="scientific">Moniliophthora roreri</name>
    <name type="common">Frosty pod rot fungus</name>
    <name type="synonym">Monilia roreri</name>
    <dbReference type="NCBI Taxonomy" id="221103"/>
    <lineage>
        <taxon>Eukaryota</taxon>
        <taxon>Fungi</taxon>
        <taxon>Dikarya</taxon>
        <taxon>Basidiomycota</taxon>
        <taxon>Agaricomycotina</taxon>
        <taxon>Agaricomycetes</taxon>
        <taxon>Agaricomycetidae</taxon>
        <taxon>Agaricales</taxon>
        <taxon>Marasmiineae</taxon>
        <taxon>Marasmiaceae</taxon>
        <taxon>Moniliophthora</taxon>
    </lineage>
</organism>
<feature type="region of interest" description="Disordered" evidence="1">
    <location>
        <begin position="197"/>
        <end position="221"/>
    </location>
</feature>
<evidence type="ECO:0000256" key="1">
    <source>
        <dbReference type="SAM" id="MobiDB-lite"/>
    </source>
</evidence>
<accession>A0A0W0FCT8</accession>
<gene>
    <name evidence="2" type="ORF">WG66_13264</name>
</gene>
<protein>
    <submittedName>
        <fullName evidence="2">Uncharacterized protein</fullName>
    </submittedName>
</protein>
<evidence type="ECO:0000313" key="2">
    <source>
        <dbReference type="EMBL" id="KTB34160.1"/>
    </source>
</evidence>
<dbReference type="EMBL" id="LATX01002117">
    <property type="protein sequence ID" value="KTB34160.1"/>
    <property type="molecule type" value="Genomic_DNA"/>
</dbReference>
<dbReference type="Proteomes" id="UP000054988">
    <property type="component" value="Unassembled WGS sequence"/>
</dbReference>
<sequence>MSTNASSSASASGSAAGSQPQGLPSPTPTEAGEGRYGENITYHHSLCPNPYQLLYLFNSQHQKPLFLIGPTPPTQQDHSELQPGNCKSGLICVQLWNRIPELLPSIPTPILSVFSTDSDDKPMAMATLDPPSRNESPLLLIRPLNPLPTTPSFILKPLLILTLNRKLSTPSNESSLSTPSSSTPAVWFKPQVKENWPSWSQPPSMPNLPDELQQNNKSPPPTQVETLIDCMSALSMPPLCAWTYHCWVHCPEMVFQDFHMEGLIQIVALCWTIMIMMMMDTTITMESDDQTFIINTEDKRWEFLFMGVNPKKVTLADYKKGVEEQMAQEWQPGALGDAMGDKQAGWSLDESQDYDTELYRDGES</sequence>
<proteinExistence type="predicted"/>
<feature type="region of interest" description="Disordered" evidence="1">
    <location>
        <begin position="330"/>
        <end position="364"/>
    </location>
</feature>
<evidence type="ECO:0000313" key="3">
    <source>
        <dbReference type="Proteomes" id="UP000054988"/>
    </source>
</evidence>
<comment type="caution">
    <text evidence="2">The sequence shown here is derived from an EMBL/GenBank/DDBJ whole genome shotgun (WGS) entry which is preliminary data.</text>
</comment>
<name>A0A0W0FCT8_MONRR</name>
<feature type="region of interest" description="Disordered" evidence="1">
    <location>
        <begin position="1"/>
        <end position="35"/>
    </location>
</feature>
<feature type="compositionally biased region" description="Low complexity" evidence="1">
    <location>
        <begin position="1"/>
        <end position="18"/>
    </location>
</feature>
<dbReference type="AlphaFoldDB" id="A0A0W0FCT8"/>
<reference evidence="2 3" key="1">
    <citation type="submission" date="2015-12" db="EMBL/GenBank/DDBJ databases">
        <title>Draft genome sequence of Moniliophthora roreri, the causal agent of frosty pod rot of cacao.</title>
        <authorList>
            <person name="Aime M.C."/>
            <person name="Diaz-Valderrama J.R."/>
            <person name="Kijpornyongpan T."/>
            <person name="Phillips-Mora W."/>
        </authorList>
    </citation>
    <scope>NUCLEOTIDE SEQUENCE [LARGE SCALE GENOMIC DNA]</scope>
    <source>
        <strain evidence="2 3">MCA 2952</strain>
    </source>
</reference>